<feature type="transmembrane region" description="Helical" evidence="1">
    <location>
        <begin position="97"/>
        <end position="115"/>
    </location>
</feature>
<evidence type="ECO:0000256" key="1">
    <source>
        <dbReference type="SAM" id="Phobius"/>
    </source>
</evidence>
<dbReference type="InterPro" id="IPR007354">
    <property type="entry name" value="CruF-like"/>
</dbReference>
<dbReference type="EMBL" id="BARU01018085">
    <property type="protein sequence ID" value="GAH52315.1"/>
    <property type="molecule type" value="Genomic_DNA"/>
</dbReference>
<sequence>MSGVVLLPGLIGYILTGLTIVHALMDAKANRIQRILMLVTIFVFAASLELIGVITGVFSYATELIMILDRVPISITLSWVGIIYSSMIITERLKLSFWQRILTTTLIALSLDWGGDPIAVETGAWAFGGGEYFNVPVINFIGWFFIPIAYLVPYGLSWEKDSKKLRLLNVAEVDARRSLLRRLYTVLIVIPIGLVILMLVGLFARIPFIYNLPLVFLVVWMIFTIVWASGIIIWKNENLKRIQWFDL</sequence>
<evidence type="ECO:0008006" key="3">
    <source>
        <dbReference type="Google" id="ProtNLM"/>
    </source>
</evidence>
<protein>
    <recommendedName>
        <fullName evidence="3">Carotenoid biosynthesis protein</fullName>
    </recommendedName>
</protein>
<gene>
    <name evidence="2" type="ORF">S03H2_29930</name>
</gene>
<name>X1H5E2_9ZZZZ</name>
<keyword evidence="1" id="KW-0812">Transmembrane</keyword>
<dbReference type="PANTHER" id="PTHR39419:SF1">
    <property type="entry name" value="SLL0814 PROTEIN"/>
    <property type="match status" value="1"/>
</dbReference>
<dbReference type="PANTHER" id="PTHR39419">
    <property type="entry name" value="SLL0814 PROTEIN"/>
    <property type="match status" value="1"/>
</dbReference>
<feature type="transmembrane region" description="Helical" evidence="1">
    <location>
        <begin position="6"/>
        <end position="24"/>
    </location>
</feature>
<comment type="caution">
    <text evidence="2">The sequence shown here is derived from an EMBL/GenBank/DDBJ whole genome shotgun (WGS) entry which is preliminary data.</text>
</comment>
<accession>X1H5E2</accession>
<organism evidence="2">
    <name type="scientific">marine sediment metagenome</name>
    <dbReference type="NCBI Taxonomy" id="412755"/>
    <lineage>
        <taxon>unclassified sequences</taxon>
        <taxon>metagenomes</taxon>
        <taxon>ecological metagenomes</taxon>
    </lineage>
</organism>
<feature type="transmembrane region" description="Helical" evidence="1">
    <location>
        <begin position="212"/>
        <end position="234"/>
    </location>
</feature>
<keyword evidence="1" id="KW-1133">Transmembrane helix</keyword>
<feature type="transmembrane region" description="Helical" evidence="1">
    <location>
        <begin position="183"/>
        <end position="206"/>
    </location>
</feature>
<feature type="transmembrane region" description="Helical" evidence="1">
    <location>
        <begin position="36"/>
        <end position="61"/>
    </location>
</feature>
<proteinExistence type="predicted"/>
<feature type="transmembrane region" description="Helical" evidence="1">
    <location>
        <begin position="135"/>
        <end position="156"/>
    </location>
</feature>
<dbReference type="Pfam" id="PF04240">
    <property type="entry name" value="Caroten_synth"/>
    <property type="match status" value="1"/>
</dbReference>
<reference evidence="2" key="1">
    <citation type="journal article" date="2014" name="Front. Microbiol.">
        <title>High frequency of phylogenetically diverse reductive dehalogenase-homologous genes in deep subseafloor sedimentary metagenomes.</title>
        <authorList>
            <person name="Kawai M."/>
            <person name="Futagami T."/>
            <person name="Toyoda A."/>
            <person name="Takaki Y."/>
            <person name="Nishi S."/>
            <person name="Hori S."/>
            <person name="Arai W."/>
            <person name="Tsubouchi T."/>
            <person name="Morono Y."/>
            <person name="Uchiyama I."/>
            <person name="Ito T."/>
            <person name="Fujiyama A."/>
            <person name="Inagaki F."/>
            <person name="Takami H."/>
        </authorList>
    </citation>
    <scope>NUCLEOTIDE SEQUENCE</scope>
    <source>
        <strain evidence="2">Expedition CK06-06</strain>
    </source>
</reference>
<feature type="transmembrane region" description="Helical" evidence="1">
    <location>
        <begin position="73"/>
        <end position="90"/>
    </location>
</feature>
<feature type="non-terminal residue" evidence="2">
    <location>
        <position position="247"/>
    </location>
</feature>
<evidence type="ECO:0000313" key="2">
    <source>
        <dbReference type="EMBL" id="GAH52315.1"/>
    </source>
</evidence>
<keyword evidence="1" id="KW-0472">Membrane</keyword>
<dbReference type="AlphaFoldDB" id="X1H5E2"/>